<name>A0A3N6SMG8_9GAMM</name>
<evidence type="ECO:0000313" key="1">
    <source>
        <dbReference type="EMBL" id="RQM38906.1"/>
    </source>
</evidence>
<comment type="caution">
    <text evidence="1">The sequence shown here is derived from an EMBL/GenBank/DDBJ whole genome shotgun (WGS) entry which is preliminary data.</text>
</comment>
<reference evidence="1 2" key="1">
    <citation type="submission" date="2018-10" db="EMBL/GenBank/DDBJ databases">
        <title>Draft genome sequence for the type isolate of Erwinia psidii, agent causal of bacterial blight in guava (Psidium guajava) and wilt and die-back of Eucalyptus spp.</title>
        <authorList>
            <person name="Hermenegildo P.S."/>
            <person name="Santos S.A."/>
            <person name="Guimaraes L.M.S."/>
            <person name="Vidigal P.M.P."/>
            <person name="Pereira I.C."/>
            <person name="Badel J.L."/>
            <person name="Alfenas-Zerbini P."/>
            <person name="Ferreira M.A.S.V."/>
            <person name="Alfenas A.C."/>
        </authorList>
    </citation>
    <scope>NUCLEOTIDE SEQUENCE [LARGE SCALE GENOMIC DNA]</scope>
    <source>
        <strain evidence="1 2">IBSBF 435</strain>
    </source>
</reference>
<sequence length="61" mass="6875">MASRMTDLLQDLFNRSTFFSTQPRSAELRGSLGGALWKQINRAPRGHRGFTSGVMRRSFGD</sequence>
<proteinExistence type="predicted"/>
<dbReference type="Proteomes" id="UP000279457">
    <property type="component" value="Unassembled WGS sequence"/>
</dbReference>
<dbReference type="AlphaFoldDB" id="A0A3N6SMG8"/>
<gene>
    <name evidence="1" type="ORF">EB241_06860</name>
</gene>
<accession>A0A3N6SMG8</accession>
<organism evidence="1 2">
    <name type="scientific">Erwinia psidii</name>
    <dbReference type="NCBI Taxonomy" id="69224"/>
    <lineage>
        <taxon>Bacteria</taxon>
        <taxon>Pseudomonadati</taxon>
        <taxon>Pseudomonadota</taxon>
        <taxon>Gammaproteobacteria</taxon>
        <taxon>Enterobacterales</taxon>
        <taxon>Erwiniaceae</taxon>
        <taxon>Erwinia</taxon>
    </lineage>
</organism>
<dbReference type="RefSeq" id="WP_124232430.1">
    <property type="nucleotide sequence ID" value="NZ_RQRZ01000005.1"/>
</dbReference>
<protein>
    <submittedName>
        <fullName evidence="1">Uncharacterized protein</fullName>
    </submittedName>
</protein>
<keyword evidence="2" id="KW-1185">Reference proteome</keyword>
<dbReference type="EMBL" id="RHHM01000004">
    <property type="protein sequence ID" value="RQM38906.1"/>
    <property type="molecule type" value="Genomic_DNA"/>
</dbReference>
<evidence type="ECO:0000313" key="2">
    <source>
        <dbReference type="Proteomes" id="UP000279457"/>
    </source>
</evidence>